<proteinExistence type="predicted"/>
<gene>
    <name evidence="2" type="ORF">FNB79_11255</name>
</gene>
<keyword evidence="1" id="KW-0472">Membrane</keyword>
<name>A0A516GSN9_9FLAO</name>
<dbReference type="EMBL" id="CP041637">
    <property type="protein sequence ID" value="QDO94518.1"/>
    <property type="molecule type" value="Genomic_DNA"/>
</dbReference>
<dbReference type="RefSeq" id="WP_143381402.1">
    <property type="nucleotide sequence ID" value="NZ_CP041637.1"/>
</dbReference>
<keyword evidence="1" id="KW-0812">Transmembrane</keyword>
<evidence type="ECO:0000313" key="3">
    <source>
        <dbReference type="Proteomes" id="UP000319209"/>
    </source>
</evidence>
<keyword evidence="3" id="KW-1185">Reference proteome</keyword>
<dbReference type="Proteomes" id="UP000319209">
    <property type="component" value="Chromosome"/>
</dbReference>
<evidence type="ECO:0008006" key="4">
    <source>
        <dbReference type="Google" id="ProtNLM"/>
    </source>
</evidence>
<accession>A0A516GSN9</accession>
<reference evidence="2 3" key="1">
    <citation type="submission" date="2019-07" db="EMBL/GenBank/DDBJ databases">
        <title>Genome sequencing for Formosa sp. PS13.</title>
        <authorList>
            <person name="Park S.-J."/>
        </authorList>
    </citation>
    <scope>NUCLEOTIDE SEQUENCE [LARGE SCALE GENOMIC DNA]</scope>
    <source>
        <strain evidence="2 3">PS13</strain>
    </source>
</reference>
<organism evidence="2 3">
    <name type="scientific">Formosa sediminum</name>
    <dbReference type="NCBI Taxonomy" id="2594004"/>
    <lineage>
        <taxon>Bacteria</taxon>
        <taxon>Pseudomonadati</taxon>
        <taxon>Bacteroidota</taxon>
        <taxon>Flavobacteriia</taxon>
        <taxon>Flavobacteriales</taxon>
        <taxon>Flavobacteriaceae</taxon>
        <taxon>Formosa</taxon>
    </lineage>
</organism>
<sequence length="136" mass="15411">MSGIEVPKNAKQFNNISLICGLFINRFMDYRKQIGKYLVSLLLLMALMLPSVVQFFHVFENHGHVVCAEKKVHIHNKVTKCEICSFHLASFKYDILDYPDLLVEGISVILVSNFTDIECNALPVTNTQLRAPPTLS</sequence>
<evidence type="ECO:0000313" key="2">
    <source>
        <dbReference type="EMBL" id="QDO94518.1"/>
    </source>
</evidence>
<dbReference type="KEGG" id="fop:FNB79_11255"/>
<dbReference type="AlphaFoldDB" id="A0A516GSN9"/>
<protein>
    <recommendedName>
        <fullName evidence="4">DUF2946 domain-containing protein</fullName>
    </recommendedName>
</protein>
<dbReference type="OrthoDB" id="1449138at2"/>
<keyword evidence="1" id="KW-1133">Transmembrane helix</keyword>
<feature type="transmembrane region" description="Helical" evidence="1">
    <location>
        <begin position="37"/>
        <end position="59"/>
    </location>
</feature>
<evidence type="ECO:0000256" key="1">
    <source>
        <dbReference type="SAM" id="Phobius"/>
    </source>
</evidence>